<dbReference type="Proteomes" id="UP001596058">
    <property type="component" value="Unassembled WGS sequence"/>
</dbReference>
<keyword evidence="3" id="KW-1185">Reference proteome</keyword>
<organism evidence="2 3">
    <name type="scientific">Nonomuraea insulae</name>
    <dbReference type="NCBI Taxonomy" id="1616787"/>
    <lineage>
        <taxon>Bacteria</taxon>
        <taxon>Bacillati</taxon>
        <taxon>Actinomycetota</taxon>
        <taxon>Actinomycetes</taxon>
        <taxon>Streptosporangiales</taxon>
        <taxon>Streptosporangiaceae</taxon>
        <taxon>Nonomuraea</taxon>
    </lineage>
</organism>
<dbReference type="RefSeq" id="WP_379517189.1">
    <property type="nucleotide sequence ID" value="NZ_JBHSPA010000031.1"/>
</dbReference>
<name>A0ABW1CQ55_9ACTN</name>
<evidence type="ECO:0000256" key="1">
    <source>
        <dbReference type="SAM" id="MobiDB-lite"/>
    </source>
</evidence>
<proteinExistence type="predicted"/>
<sequence length="49" mass="5079">MPHHLAGLAERASLAGGRLEYGETADGGLECGETADGGFRRAAGLPWPR</sequence>
<comment type="caution">
    <text evidence="2">The sequence shown here is derived from an EMBL/GenBank/DDBJ whole genome shotgun (WGS) entry which is preliminary data.</text>
</comment>
<feature type="region of interest" description="Disordered" evidence="1">
    <location>
        <begin position="30"/>
        <end position="49"/>
    </location>
</feature>
<dbReference type="EMBL" id="JBHSPA010000031">
    <property type="protein sequence ID" value="MFC5827687.1"/>
    <property type="molecule type" value="Genomic_DNA"/>
</dbReference>
<gene>
    <name evidence="2" type="ORF">ACFPZ3_27830</name>
</gene>
<evidence type="ECO:0000313" key="2">
    <source>
        <dbReference type="EMBL" id="MFC5827687.1"/>
    </source>
</evidence>
<reference evidence="3" key="1">
    <citation type="journal article" date="2019" name="Int. J. Syst. Evol. Microbiol.">
        <title>The Global Catalogue of Microorganisms (GCM) 10K type strain sequencing project: providing services to taxonomists for standard genome sequencing and annotation.</title>
        <authorList>
            <consortium name="The Broad Institute Genomics Platform"/>
            <consortium name="The Broad Institute Genome Sequencing Center for Infectious Disease"/>
            <person name="Wu L."/>
            <person name="Ma J."/>
        </authorList>
    </citation>
    <scope>NUCLEOTIDE SEQUENCE [LARGE SCALE GENOMIC DNA]</scope>
    <source>
        <strain evidence="3">CCUG 53903</strain>
    </source>
</reference>
<accession>A0ABW1CQ55</accession>
<protein>
    <submittedName>
        <fullName evidence="2">Uncharacterized protein</fullName>
    </submittedName>
</protein>
<evidence type="ECO:0000313" key="3">
    <source>
        <dbReference type="Proteomes" id="UP001596058"/>
    </source>
</evidence>